<dbReference type="Pfam" id="PF00005">
    <property type="entry name" value="ABC_tran"/>
    <property type="match status" value="1"/>
</dbReference>
<gene>
    <name evidence="2" type="ORF">NCTC10132_01033</name>
</gene>
<keyword evidence="2" id="KW-0067">ATP-binding</keyword>
<reference evidence="3" key="1">
    <citation type="submission" date="2018-06" db="EMBL/GenBank/DDBJ databases">
        <authorList>
            <consortium name="Pathogen Informatics"/>
        </authorList>
    </citation>
    <scope>NUCLEOTIDE SEQUENCE [LARGE SCALE GENOMIC DNA]</scope>
    <source>
        <strain evidence="3">NCTC10132</strain>
    </source>
</reference>
<keyword evidence="3" id="KW-1185">Reference proteome</keyword>
<feature type="non-terminal residue" evidence="2">
    <location>
        <position position="69"/>
    </location>
</feature>
<protein>
    <submittedName>
        <fullName evidence="2">Uncharacterized ABC transporter ATP-binding protein HI_1470</fullName>
    </submittedName>
</protein>
<dbReference type="GO" id="GO:0005524">
    <property type="term" value="F:ATP binding"/>
    <property type="evidence" value="ECO:0007669"/>
    <property type="project" value="UniProtKB-KW"/>
</dbReference>
<evidence type="ECO:0000259" key="1">
    <source>
        <dbReference type="Pfam" id="PF00005"/>
    </source>
</evidence>
<sequence length="69" mass="7797">MNRDHGKQILNVENLTFKNENGDTLFENVSFSLKPGEKMVIVGDDDIAKTRLLECIFGVRKPTSGTVEW</sequence>
<dbReference type="InterPro" id="IPR003439">
    <property type="entry name" value="ABC_transporter-like_ATP-bd"/>
</dbReference>
<keyword evidence="2" id="KW-0547">Nucleotide-binding</keyword>
<name>A0A3B0Q4I6_9BACT</name>
<dbReference type="KEGG" id="medw:NCTC10132_01033"/>
<evidence type="ECO:0000313" key="3">
    <source>
        <dbReference type="Proteomes" id="UP000257559"/>
    </source>
</evidence>
<dbReference type="SUPFAM" id="SSF52540">
    <property type="entry name" value="P-loop containing nucleoside triphosphate hydrolases"/>
    <property type="match status" value="1"/>
</dbReference>
<dbReference type="Proteomes" id="UP000257559">
    <property type="component" value="Chromosome"/>
</dbReference>
<dbReference type="InterPro" id="IPR027417">
    <property type="entry name" value="P-loop_NTPase"/>
</dbReference>
<dbReference type="GO" id="GO:0016887">
    <property type="term" value="F:ATP hydrolysis activity"/>
    <property type="evidence" value="ECO:0007669"/>
    <property type="project" value="InterPro"/>
</dbReference>
<dbReference type="EMBL" id="LS991951">
    <property type="protein sequence ID" value="SYV97666.1"/>
    <property type="molecule type" value="Genomic_DNA"/>
</dbReference>
<evidence type="ECO:0000313" key="2">
    <source>
        <dbReference type="EMBL" id="SYV97666.1"/>
    </source>
</evidence>
<organism evidence="2 3">
    <name type="scientific">Mycoplasmopsis edwardii</name>
    <dbReference type="NCBI Taxonomy" id="53558"/>
    <lineage>
        <taxon>Bacteria</taxon>
        <taxon>Bacillati</taxon>
        <taxon>Mycoplasmatota</taxon>
        <taxon>Mycoplasmoidales</taxon>
        <taxon>Metamycoplasmataceae</taxon>
        <taxon>Mycoplasmopsis</taxon>
    </lineage>
</organism>
<proteinExistence type="predicted"/>
<dbReference type="AlphaFoldDB" id="A0A3B0Q4I6"/>
<accession>A0A3B0Q4I6</accession>
<dbReference type="InterPro" id="IPR051309">
    <property type="entry name" value="ABCF_ATPase"/>
</dbReference>
<feature type="domain" description="ABC transporter" evidence="1">
    <location>
        <begin position="27"/>
        <end position="68"/>
    </location>
</feature>
<dbReference type="PANTHER" id="PTHR42855">
    <property type="entry name" value="ABC TRANSPORTER ATP-BINDING SUBUNIT"/>
    <property type="match status" value="1"/>
</dbReference>
<dbReference type="Gene3D" id="3.40.50.300">
    <property type="entry name" value="P-loop containing nucleotide triphosphate hydrolases"/>
    <property type="match status" value="1"/>
</dbReference>
<dbReference type="PANTHER" id="PTHR42855:SF2">
    <property type="entry name" value="DRUG RESISTANCE ABC TRANSPORTER,ATP-BINDING PROTEIN"/>
    <property type="match status" value="1"/>
</dbReference>